<name>A0A1I6I871_9MICO</name>
<dbReference type="EMBL" id="FOYR01000002">
    <property type="protein sequence ID" value="SFR62916.1"/>
    <property type="molecule type" value="Genomic_DNA"/>
</dbReference>
<dbReference type="Proteomes" id="UP000198877">
    <property type="component" value="Unassembled WGS sequence"/>
</dbReference>
<evidence type="ECO:0000313" key="2">
    <source>
        <dbReference type="Proteomes" id="UP000198877"/>
    </source>
</evidence>
<sequence length="33" mass="3856">MWKFAFLELTLNLRNERAKTIGPVTEIRGLHSL</sequence>
<organism evidence="1 2">
    <name type="scientific">Microbacterium azadirachtae</name>
    <dbReference type="NCBI Taxonomy" id="582680"/>
    <lineage>
        <taxon>Bacteria</taxon>
        <taxon>Bacillati</taxon>
        <taxon>Actinomycetota</taxon>
        <taxon>Actinomycetes</taxon>
        <taxon>Micrococcales</taxon>
        <taxon>Microbacteriaceae</taxon>
        <taxon>Microbacterium</taxon>
    </lineage>
</organism>
<protein>
    <submittedName>
        <fullName evidence="1">Uncharacterized protein</fullName>
    </submittedName>
</protein>
<evidence type="ECO:0000313" key="1">
    <source>
        <dbReference type="EMBL" id="SFR62916.1"/>
    </source>
</evidence>
<proteinExistence type="predicted"/>
<accession>A0A1I6I871</accession>
<dbReference type="AlphaFoldDB" id="A0A1I6I871"/>
<reference evidence="2" key="1">
    <citation type="submission" date="2016-10" db="EMBL/GenBank/DDBJ databases">
        <authorList>
            <person name="Varghese N."/>
            <person name="Submissions S."/>
        </authorList>
    </citation>
    <scope>NUCLEOTIDE SEQUENCE [LARGE SCALE GENOMIC DNA]</scope>
    <source>
        <strain evidence="2">CL127</strain>
    </source>
</reference>
<gene>
    <name evidence="1" type="ORF">SAMN04488591_2564</name>
</gene>